<dbReference type="eggNOG" id="ENOG5033D2Y">
    <property type="taxonomic scope" value="Bacteria"/>
</dbReference>
<dbReference type="Proteomes" id="UP000018680">
    <property type="component" value="Chromosome"/>
</dbReference>
<dbReference type="STRING" id="1307761.L21SP2_1825"/>
<dbReference type="PATRIC" id="fig|1307761.3.peg.1819"/>
<proteinExistence type="predicted"/>
<gene>
    <name evidence="1" type="ORF">L21SP2_1825</name>
</gene>
<dbReference type="EMBL" id="CP006939">
    <property type="protein sequence ID" value="AHC15200.1"/>
    <property type="molecule type" value="Genomic_DNA"/>
</dbReference>
<dbReference type="KEGG" id="slr:L21SP2_1825"/>
<name>V5WHV4_9SPIO</name>
<evidence type="ECO:0000313" key="2">
    <source>
        <dbReference type="Proteomes" id="UP000018680"/>
    </source>
</evidence>
<organism evidence="1 2">
    <name type="scientific">Salinispira pacifica</name>
    <dbReference type="NCBI Taxonomy" id="1307761"/>
    <lineage>
        <taxon>Bacteria</taxon>
        <taxon>Pseudomonadati</taxon>
        <taxon>Spirochaetota</taxon>
        <taxon>Spirochaetia</taxon>
        <taxon>Spirochaetales</taxon>
        <taxon>Spirochaetaceae</taxon>
        <taxon>Salinispira</taxon>
    </lineage>
</organism>
<protein>
    <submittedName>
        <fullName evidence="1">Uncharacterized protein</fullName>
    </submittedName>
</protein>
<keyword evidence="2" id="KW-1185">Reference proteome</keyword>
<sequence length="218" mass="26727">MEYCIPPSDSYYVKNRKFLLLFILLLAFVPGRTGSRLHAYRLIYREQLYELHHRQLYNYPLDIAENIHWLETALRADFANPLNALARIESDREWDKYRPLFTMHLNLKLTELYLLWATGYYKFDAYFYNYPWKEQNLESLEKSETLLTYALVYWDEARKYAAEAGEFQWLYLEEVQFWEDELYRIQQGELDYRRIINKHLDRLREVRSEFEAMDSSTY</sequence>
<evidence type="ECO:0000313" key="1">
    <source>
        <dbReference type="EMBL" id="AHC15200.1"/>
    </source>
</evidence>
<dbReference type="HOGENOM" id="CLU_102574_0_0_12"/>
<reference evidence="1 2" key="1">
    <citation type="journal article" date="2015" name="Stand. Genomic Sci.">
        <title>Complete genome sequence and description of Salinispira pacifica gen. nov., sp. nov., a novel spirochaete isolated form a hypersaline microbial mat.</title>
        <authorList>
            <person name="Ben Hania W."/>
            <person name="Joseph M."/>
            <person name="Schumann P."/>
            <person name="Bunk B."/>
            <person name="Fiebig A."/>
            <person name="Sproer C."/>
            <person name="Klenk H.P."/>
            <person name="Fardeau M.L."/>
            <person name="Spring S."/>
        </authorList>
    </citation>
    <scope>NUCLEOTIDE SEQUENCE [LARGE SCALE GENOMIC DNA]</scope>
    <source>
        <strain evidence="1 2">L21-RPul-D2</strain>
    </source>
</reference>
<accession>V5WHV4</accession>
<dbReference type="AlphaFoldDB" id="V5WHV4"/>